<name>A0A938BT56_UNCW3</name>
<comment type="caution">
    <text evidence="3">The sequence shown here is derived from an EMBL/GenBank/DDBJ whole genome shotgun (WGS) entry which is preliminary data.</text>
</comment>
<feature type="region of interest" description="Disordered" evidence="2">
    <location>
        <begin position="100"/>
        <end position="126"/>
    </location>
</feature>
<evidence type="ECO:0000256" key="1">
    <source>
        <dbReference type="ARBA" id="ARBA00022649"/>
    </source>
</evidence>
<proteinExistence type="predicted"/>
<protein>
    <submittedName>
        <fullName evidence="3">Type II toxin-antitoxin system RelE/ParE family toxin</fullName>
    </submittedName>
</protein>
<evidence type="ECO:0000256" key="2">
    <source>
        <dbReference type="SAM" id="MobiDB-lite"/>
    </source>
</evidence>
<sequence>MTIRFLAVARQELDGAVAWYERQSPGLGYEFLDELDRVVRRISAHPQSNAELTQGLRRALFSRFPYGLVYGIDADSIVVVAVAHLHRRPRYWIDRLGTEDEGQGSEFRVSDRPAGKPTPTRRARKR</sequence>
<keyword evidence="1" id="KW-1277">Toxin-antitoxin system</keyword>
<dbReference type="AlphaFoldDB" id="A0A938BT56"/>
<gene>
    <name evidence="3" type="ORF">FJY68_05305</name>
</gene>
<organism evidence="3 4">
    <name type="scientific">candidate division WOR-3 bacterium</name>
    <dbReference type="NCBI Taxonomy" id="2052148"/>
    <lineage>
        <taxon>Bacteria</taxon>
        <taxon>Bacteria division WOR-3</taxon>
    </lineage>
</organism>
<accession>A0A938BT56</accession>
<dbReference type="Pfam" id="PF05016">
    <property type="entry name" value="ParE_toxin"/>
    <property type="match status" value="1"/>
</dbReference>
<evidence type="ECO:0000313" key="4">
    <source>
        <dbReference type="Proteomes" id="UP000779900"/>
    </source>
</evidence>
<reference evidence="3" key="1">
    <citation type="submission" date="2019-03" db="EMBL/GenBank/DDBJ databases">
        <title>Lake Tanganyika Metagenome-Assembled Genomes (MAGs).</title>
        <authorList>
            <person name="Tran P."/>
        </authorList>
    </citation>
    <scope>NUCLEOTIDE SEQUENCE</scope>
    <source>
        <strain evidence="3">K_DeepCast_150m_m2_040</strain>
    </source>
</reference>
<dbReference type="Proteomes" id="UP000779900">
    <property type="component" value="Unassembled WGS sequence"/>
</dbReference>
<dbReference type="Gene3D" id="3.30.2310.20">
    <property type="entry name" value="RelE-like"/>
    <property type="match status" value="1"/>
</dbReference>
<dbReference type="InterPro" id="IPR007712">
    <property type="entry name" value="RelE/ParE_toxin"/>
</dbReference>
<evidence type="ECO:0000313" key="3">
    <source>
        <dbReference type="EMBL" id="MBM3331257.1"/>
    </source>
</evidence>
<dbReference type="InterPro" id="IPR035093">
    <property type="entry name" value="RelE/ParE_toxin_dom_sf"/>
</dbReference>
<dbReference type="EMBL" id="VGIR01000023">
    <property type="protein sequence ID" value="MBM3331257.1"/>
    <property type="molecule type" value="Genomic_DNA"/>
</dbReference>